<dbReference type="EnsemblPlants" id="evm.model.02.2274">
    <property type="protein sequence ID" value="cds.evm.model.02.2274"/>
    <property type="gene ID" value="evm.TU.02.2274"/>
</dbReference>
<feature type="region of interest" description="Disordered" evidence="1">
    <location>
        <begin position="580"/>
        <end position="599"/>
    </location>
</feature>
<name>A0A803NX31_CANSA</name>
<dbReference type="EMBL" id="UZAU01000235">
    <property type="status" value="NOT_ANNOTATED_CDS"/>
    <property type="molecule type" value="Genomic_DNA"/>
</dbReference>
<evidence type="ECO:0000259" key="3">
    <source>
        <dbReference type="Pfam" id="PF13966"/>
    </source>
</evidence>
<dbReference type="InterPro" id="IPR044730">
    <property type="entry name" value="RNase_H-like_dom_plant"/>
</dbReference>
<dbReference type="Proteomes" id="UP000596661">
    <property type="component" value="Chromosome 2"/>
</dbReference>
<dbReference type="InterPro" id="IPR026960">
    <property type="entry name" value="RVT-Znf"/>
</dbReference>
<dbReference type="Pfam" id="PF13966">
    <property type="entry name" value="zf-RVT"/>
    <property type="match status" value="1"/>
</dbReference>
<dbReference type="CDD" id="cd06222">
    <property type="entry name" value="RNase_H_like"/>
    <property type="match status" value="1"/>
</dbReference>
<dbReference type="SUPFAM" id="SSF53098">
    <property type="entry name" value="Ribonuclease H-like"/>
    <property type="match status" value="1"/>
</dbReference>
<dbReference type="InterPro" id="IPR012337">
    <property type="entry name" value="RNaseH-like_sf"/>
</dbReference>
<feature type="compositionally biased region" description="Polar residues" evidence="1">
    <location>
        <begin position="590"/>
        <end position="599"/>
    </location>
</feature>
<dbReference type="InterPro" id="IPR036397">
    <property type="entry name" value="RNaseH_sf"/>
</dbReference>
<accession>A0A803NX31</accession>
<dbReference type="Pfam" id="PF13456">
    <property type="entry name" value="RVT_3"/>
    <property type="match status" value="1"/>
</dbReference>
<evidence type="ECO:0008006" key="6">
    <source>
        <dbReference type="Google" id="ProtNLM"/>
    </source>
</evidence>
<protein>
    <recommendedName>
        <fullName evidence="6">Reverse transcriptase zinc-binding domain-containing protein</fullName>
    </recommendedName>
</protein>
<evidence type="ECO:0000256" key="1">
    <source>
        <dbReference type="SAM" id="MobiDB-lite"/>
    </source>
</evidence>
<dbReference type="Gene3D" id="3.30.420.10">
    <property type="entry name" value="Ribonuclease H-like superfamily/Ribonuclease H"/>
    <property type="match status" value="1"/>
</dbReference>
<evidence type="ECO:0000313" key="5">
    <source>
        <dbReference type="Proteomes" id="UP000596661"/>
    </source>
</evidence>
<dbReference type="PANTHER" id="PTHR33116">
    <property type="entry name" value="REVERSE TRANSCRIPTASE ZINC-BINDING DOMAIN-CONTAINING PROTEIN-RELATED-RELATED"/>
    <property type="match status" value="1"/>
</dbReference>
<keyword evidence="5" id="KW-1185">Reference proteome</keyword>
<dbReference type="Gramene" id="evm.model.02.2274">
    <property type="protein sequence ID" value="cds.evm.model.02.2274"/>
    <property type="gene ID" value="evm.TU.02.2274"/>
</dbReference>
<feature type="domain" description="Reverse transcriptase zinc-binding" evidence="3">
    <location>
        <begin position="246"/>
        <end position="330"/>
    </location>
</feature>
<dbReference type="InterPro" id="IPR002156">
    <property type="entry name" value="RNaseH_domain"/>
</dbReference>
<dbReference type="AlphaFoldDB" id="A0A803NX31"/>
<reference evidence="4" key="1">
    <citation type="submission" date="2018-11" db="EMBL/GenBank/DDBJ databases">
        <authorList>
            <person name="Grassa J C."/>
        </authorList>
    </citation>
    <scope>NUCLEOTIDE SEQUENCE [LARGE SCALE GENOMIC DNA]</scope>
</reference>
<evidence type="ECO:0000259" key="2">
    <source>
        <dbReference type="Pfam" id="PF13456"/>
    </source>
</evidence>
<dbReference type="PANTHER" id="PTHR33116:SF78">
    <property type="entry name" value="OS12G0587133 PROTEIN"/>
    <property type="match status" value="1"/>
</dbReference>
<feature type="domain" description="RNase H type-1" evidence="2">
    <location>
        <begin position="454"/>
        <end position="550"/>
    </location>
</feature>
<evidence type="ECO:0000313" key="4">
    <source>
        <dbReference type="EnsemblPlants" id="cds.evm.model.02.2274"/>
    </source>
</evidence>
<dbReference type="GO" id="GO:0004523">
    <property type="term" value="F:RNA-DNA hybrid ribonuclease activity"/>
    <property type="evidence" value="ECO:0007669"/>
    <property type="project" value="InterPro"/>
</dbReference>
<sequence>MARRIEGWKSRLLSLAGRTTLIQSVALSVPIYTMSSFLIPKSICTALDKLVRRFWWKGSDDSNRFLALANWDSICVPKRWGGLGFKKFEDLNFALVAKLGWNLAAGSNAVWCQVFKDKYFRRSSSFWSTPKSSSWSYGARSIVATREFIRDESCFMIGNGDLVDIWNSPWLPSYEWERYEASFNPRIREKGVRISSLFTPKSGGWNREALETWFLPGLVKDALEVPRLPLVAKDELFWKSAPDGLFSVKRAYLARTRDRGLLETLWSALWKVSGPERIKIFLWRLARDILPFGCRIQRIFGNSSQCVLCNSGEDSALHLFFHCDFAVQVWRSGPWGFCSDSMAFDDNLDLVKWLVNPWGTPLSGSDIAKFSTYAISLCFVMWRARNSAFHEGHTPVVPKIQHDISLMVADCSVFEPPSLEQQGQALLQVEDIWGGHWTDVNVFVDAAIRGDFGIIAILVLDRSGVMIEAATAKRKASSPFAAELEAFHWGCCRILQSGWHHASLFSDCQQVVKGLAAGFSSEWRARALFDDTLSLLNQMPSCYYHWIPPAALAVDDDRRRRKLYTRRRSKRVHTIKTLSVHRAEREGPKASSSIENGRR</sequence>
<organism evidence="4 5">
    <name type="scientific">Cannabis sativa</name>
    <name type="common">Hemp</name>
    <name type="synonym">Marijuana</name>
    <dbReference type="NCBI Taxonomy" id="3483"/>
    <lineage>
        <taxon>Eukaryota</taxon>
        <taxon>Viridiplantae</taxon>
        <taxon>Streptophyta</taxon>
        <taxon>Embryophyta</taxon>
        <taxon>Tracheophyta</taxon>
        <taxon>Spermatophyta</taxon>
        <taxon>Magnoliopsida</taxon>
        <taxon>eudicotyledons</taxon>
        <taxon>Gunneridae</taxon>
        <taxon>Pentapetalae</taxon>
        <taxon>rosids</taxon>
        <taxon>fabids</taxon>
        <taxon>Rosales</taxon>
        <taxon>Cannabaceae</taxon>
        <taxon>Cannabis</taxon>
    </lineage>
</organism>
<proteinExistence type="predicted"/>
<dbReference type="GO" id="GO:0003676">
    <property type="term" value="F:nucleic acid binding"/>
    <property type="evidence" value="ECO:0007669"/>
    <property type="project" value="InterPro"/>
</dbReference>
<reference evidence="4" key="2">
    <citation type="submission" date="2021-03" db="UniProtKB">
        <authorList>
            <consortium name="EnsemblPlants"/>
        </authorList>
    </citation>
    <scope>IDENTIFICATION</scope>
</reference>